<dbReference type="Proteomes" id="UP001304650">
    <property type="component" value="Chromosome"/>
</dbReference>
<feature type="repeat" description="NHL" evidence="2">
    <location>
        <begin position="129"/>
        <end position="159"/>
    </location>
</feature>
<dbReference type="InterPro" id="IPR036582">
    <property type="entry name" value="Mao_N_sf"/>
</dbReference>
<protein>
    <submittedName>
        <fullName evidence="6">Stalk domain-containing protein</fullName>
    </submittedName>
</protein>
<keyword evidence="1" id="KW-0677">Repeat</keyword>
<evidence type="ECO:0000313" key="7">
    <source>
        <dbReference type="Proteomes" id="UP001304650"/>
    </source>
</evidence>
<dbReference type="PROSITE" id="PS51125">
    <property type="entry name" value="NHL"/>
    <property type="match status" value="3"/>
</dbReference>
<feature type="domain" description="Copper amine oxidase-like N-terminal" evidence="4">
    <location>
        <begin position="416"/>
        <end position="524"/>
    </location>
</feature>
<dbReference type="SUPFAM" id="SSF101898">
    <property type="entry name" value="NHL repeat"/>
    <property type="match status" value="1"/>
</dbReference>
<dbReference type="InterPro" id="IPR012854">
    <property type="entry name" value="Cu_amine_oxidase-like_N"/>
</dbReference>
<evidence type="ECO:0000256" key="1">
    <source>
        <dbReference type="ARBA" id="ARBA00022737"/>
    </source>
</evidence>
<dbReference type="Pfam" id="PF07833">
    <property type="entry name" value="Cu_amine_oxidN1"/>
    <property type="match status" value="1"/>
</dbReference>
<feature type="domain" description="Teneurin NHL" evidence="5">
    <location>
        <begin position="122"/>
        <end position="168"/>
    </location>
</feature>
<dbReference type="InterPro" id="IPR056822">
    <property type="entry name" value="TEN_NHL"/>
</dbReference>
<dbReference type="InterPro" id="IPR001258">
    <property type="entry name" value="NHL_repeat"/>
</dbReference>
<proteinExistence type="predicted"/>
<dbReference type="RefSeq" id="WP_314797199.1">
    <property type="nucleotide sequence ID" value="NZ_CP130319.1"/>
</dbReference>
<dbReference type="SUPFAM" id="SSF55383">
    <property type="entry name" value="Copper amine oxidase, domain N"/>
    <property type="match status" value="2"/>
</dbReference>
<dbReference type="PANTHER" id="PTHR13833:SF71">
    <property type="entry name" value="NHL DOMAIN-CONTAINING PROTEIN"/>
    <property type="match status" value="1"/>
</dbReference>
<dbReference type="Gene3D" id="2.120.10.30">
    <property type="entry name" value="TolB, C-terminal domain"/>
    <property type="match status" value="4"/>
</dbReference>
<feature type="repeat" description="NHL" evidence="2">
    <location>
        <begin position="238"/>
        <end position="280"/>
    </location>
</feature>
<evidence type="ECO:0000256" key="3">
    <source>
        <dbReference type="SAM" id="SignalP"/>
    </source>
</evidence>
<feature type="chain" id="PRO_5041676701" evidence="3">
    <location>
        <begin position="26"/>
        <end position="534"/>
    </location>
</feature>
<evidence type="ECO:0000259" key="4">
    <source>
        <dbReference type="Pfam" id="PF07833"/>
    </source>
</evidence>
<organism evidence="6 7">
    <name type="scientific">Paenibacillus roseopurpureus</name>
    <dbReference type="NCBI Taxonomy" id="2918901"/>
    <lineage>
        <taxon>Bacteria</taxon>
        <taxon>Bacillati</taxon>
        <taxon>Bacillota</taxon>
        <taxon>Bacilli</taxon>
        <taxon>Bacillales</taxon>
        <taxon>Paenibacillaceae</taxon>
        <taxon>Paenibacillus</taxon>
    </lineage>
</organism>
<dbReference type="Pfam" id="PF25021">
    <property type="entry name" value="TEN_NHL"/>
    <property type="match status" value="1"/>
</dbReference>
<gene>
    <name evidence="6" type="ORF">MJB10_18925</name>
</gene>
<feature type="signal peptide" evidence="3">
    <location>
        <begin position="1"/>
        <end position="25"/>
    </location>
</feature>
<reference evidence="6" key="1">
    <citation type="submission" date="2022-02" db="EMBL/GenBank/DDBJ databases">
        <title>Paenibacillus sp. MBLB1832 Whole Genome Shotgun Sequencing.</title>
        <authorList>
            <person name="Hwang C.Y."/>
            <person name="Cho E.-S."/>
            <person name="Seo M.-J."/>
        </authorList>
    </citation>
    <scope>NUCLEOTIDE SEQUENCE</scope>
    <source>
        <strain evidence="6">MBLB1832</strain>
    </source>
</reference>
<dbReference type="EMBL" id="CP130319">
    <property type="protein sequence ID" value="WNR43173.1"/>
    <property type="molecule type" value="Genomic_DNA"/>
</dbReference>
<sequence>MKPLKHIFVSSLLIATFLGGSSAFAAGLDADALKNSNGQILSDVSTLAGIGEFDDIDGGVLQAGFRAPGSVLQLADGSILVADSRNHVIRKIAAGQVTTFAGPAIAVLKNAQGFPTGGLVNGKASEAFFNEPTGLAVDRNGNVYVADAGNNAIRKIDGNGMVTTLAGNGVPGNKDGKGADASFNHPSDIAVANDGTLYVADSLNHTIRKIATDGTVTTLTAPVKRVIQIRPGEASFAGEFKDGRLAEALFNEPSGLAIDAKGNLYVSDTGNHVIRYIDLGTGLVSTVAGSTPSYEKNDLYAAGDFADGDALKAKFDFPKGITVTSEGGLLVADSLNHSVRYLLNGQVSTLAGTLQTGEADGVDQAAQFYNPTDVLITAQGNIVVADMSNNKVRKIAPYQLPSSIAADSQVKVVSGNKQIEFDAQPEIENGRTMVPVRAISETFGYKVSYAERDGKKIVELSKGADSVELVIGETGIVRKQAGKPDVSVKTDVAPYVKQDRTYVPVRFFAEQIGLDVQWDAPHHTAILRVKSYVK</sequence>
<feature type="repeat" description="NHL" evidence="2">
    <location>
        <begin position="177"/>
        <end position="213"/>
    </location>
</feature>
<dbReference type="KEGG" id="proo:MJB10_18925"/>
<dbReference type="Gene3D" id="3.30.457.10">
    <property type="entry name" value="Copper amine oxidase-like, N-terminal domain"/>
    <property type="match status" value="1"/>
</dbReference>
<dbReference type="AlphaFoldDB" id="A0AA96RHC2"/>
<evidence type="ECO:0000259" key="5">
    <source>
        <dbReference type="Pfam" id="PF25021"/>
    </source>
</evidence>
<evidence type="ECO:0000256" key="2">
    <source>
        <dbReference type="PROSITE-ProRule" id="PRU00504"/>
    </source>
</evidence>
<dbReference type="Pfam" id="PF01436">
    <property type="entry name" value="NHL"/>
    <property type="match status" value="3"/>
</dbReference>
<keyword evidence="7" id="KW-1185">Reference proteome</keyword>
<accession>A0AA96RHC2</accession>
<keyword evidence="3" id="KW-0732">Signal</keyword>
<name>A0AA96RHC2_9BACL</name>
<evidence type="ECO:0000313" key="6">
    <source>
        <dbReference type="EMBL" id="WNR43173.1"/>
    </source>
</evidence>
<dbReference type="PANTHER" id="PTHR13833">
    <property type="match status" value="1"/>
</dbReference>
<dbReference type="InterPro" id="IPR011042">
    <property type="entry name" value="6-blade_b-propeller_TolB-like"/>
</dbReference>
<dbReference type="CDD" id="cd14953">
    <property type="entry name" value="NHL_like_1"/>
    <property type="match status" value="1"/>
</dbReference>